<dbReference type="EMBL" id="JAXCLA010000012">
    <property type="protein sequence ID" value="MDY0748827.1"/>
    <property type="molecule type" value="Genomic_DNA"/>
</dbReference>
<dbReference type="Gene3D" id="3.40.50.1000">
    <property type="entry name" value="HAD superfamily/HAD-like"/>
    <property type="match status" value="1"/>
</dbReference>
<sequence>MDLALFDLDHTLIPFDSGMAWTRFLAGRGVLPATAPDDYLAACQAYVDGKLDIVALHRATVAPLGAFPSTAIEFWATEFEAAMAPQLPALMQALVRRHRNAGALCALVTATTRFIAEPFARLFDIPYVIATESARDARGRFTGEIVGQPCFREHKRSRVDDWLSARSLHCCAFERSWFYTDSFNDLPLLEAVSQPVAVRPDVRLRAQAQRAGWAIVED</sequence>
<gene>
    <name evidence="4" type="ORF">SNE35_30290</name>
</gene>
<evidence type="ECO:0000256" key="1">
    <source>
        <dbReference type="ARBA" id="ARBA00022723"/>
    </source>
</evidence>
<comment type="caution">
    <text evidence="4">The sequence shown here is derived from an EMBL/GenBank/DDBJ whole genome shotgun (WGS) entry which is preliminary data.</text>
</comment>
<dbReference type="NCBIfam" id="TIGR01490">
    <property type="entry name" value="HAD-SF-IB-hyp1"/>
    <property type="match status" value="1"/>
</dbReference>
<name>A0ABU5DU16_9BURK</name>
<dbReference type="InterPro" id="IPR036412">
    <property type="entry name" value="HAD-like_sf"/>
</dbReference>
<keyword evidence="2" id="KW-0378">Hydrolase</keyword>
<dbReference type="Pfam" id="PF12710">
    <property type="entry name" value="HAD"/>
    <property type="match status" value="1"/>
</dbReference>
<evidence type="ECO:0000313" key="4">
    <source>
        <dbReference type="EMBL" id="MDY0748827.1"/>
    </source>
</evidence>
<dbReference type="SUPFAM" id="SSF56784">
    <property type="entry name" value="HAD-like"/>
    <property type="match status" value="1"/>
</dbReference>
<evidence type="ECO:0000256" key="3">
    <source>
        <dbReference type="ARBA" id="ARBA00022842"/>
    </source>
</evidence>
<dbReference type="Proteomes" id="UP001285263">
    <property type="component" value="Unassembled WGS sequence"/>
</dbReference>
<accession>A0ABU5DU16</accession>
<dbReference type="InterPro" id="IPR023214">
    <property type="entry name" value="HAD_sf"/>
</dbReference>
<protein>
    <submittedName>
        <fullName evidence="4">HAD family phosphatase</fullName>
    </submittedName>
</protein>
<dbReference type="InterPro" id="IPR050582">
    <property type="entry name" value="HAD-like_SerB"/>
</dbReference>
<proteinExistence type="predicted"/>
<dbReference type="Gene3D" id="1.20.1440.100">
    <property type="entry name" value="SG protein - dephosphorylation function"/>
    <property type="match status" value="1"/>
</dbReference>
<reference evidence="4 5" key="1">
    <citation type="submission" date="2023-11" db="EMBL/GenBank/DDBJ databases">
        <title>Paucibacter sp. nov., isolated from fresh soil in Korea.</title>
        <authorList>
            <person name="Le N.T.T."/>
        </authorList>
    </citation>
    <scope>NUCLEOTIDE SEQUENCE [LARGE SCALE GENOMIC DNA]</scope>
    <source>
        <strain evidence="4 5">R3-3</strain>
    </source>
</reference>
<evidence type="ECO:0000313" key="5">
    <source>
        <dbReference type="Proteomes" id="UP001285263"/>
    </source>
</evidence>
<keyword evidence="5" id="KW-1185">Reference proteome</keyword>
<keyword evidence="3" id="KW-0460">Magnesium</keyword>
<dbReference type="InterPro" id="IPR006385">
    <property type="entry name" value="HAD_hydro_SerB1"/>
</dbReference>
<organism evidence="4 5">
    <name type="scientific">Roseateles agri</name>
    <dbReference type="NCBI Taxonomy" id="3098619"/>
    <lineage>
        <taxon>Bacteria</taxon>
        <taxon>Pseudomonadati</taxon>
        <taxon>Pseudomonadota</taxon>
        <taxon>Betaproteobacteria</taxon>
        <taxon>Burkholderiales</taxon>
        <taxon>Sphaerotilaceae</taxon>
        <taxon>Roseateles</taxon>
    </lineage>
</organism>
<evidence type="ECO:0000256" key="2">
    <source>
        <dbReference type="ARBA" id="ARBA00022801"/>
    </source>
</evidence>
<dbReference type="RefSeq" id="WP_320426797.1">
    <property type="nucleotide sequence ID" value="NZ_JAXCLA010000012.1"/>
</dbReference>
<dbReference type="PANTHER" id="PTHR43344">
    <property type="entry name" value="PHOSPHOSERINE PHOSPHATASE"/>
    <property type="match status" value="1"/>
</dbReference>
<dbReference type="PANTHER" id="PTHR43344:SF13">
    <property type="entry name" value="PHOSPHATASE RV3661-RELATED"/>
    <property type="match status" value="1"/>
</dbReference>
<keyword evidence="1" id="KW-0479">Metal-binding</keyword>
<dbReference type="NCBIfam" id="TIGR01488">
    <property type="entry name" value="HAD-SF-IB"/>
    <property type="match status" value="1"/>
</dbReference>